<proteinExistence type="inferred from homology"/>
<evidence type="ECO:0000256" key="4">
    <source>
        <dbReference type="ARBA" id="ARBA00016014"/>
    </source>
</evidence>
<dbReference type="SUPFAM" id="SSF53328">
    <property type="entry name" value="Formyltransferase"/>
    <property type="match status" value="1"/>
</dbReference>
<evidence type="ECO:0000313" key="11">
    <source>
        <dbReference type="EMBL" id="VEG12585.1"/>
    </source>
</evidence>
<feature type="domain" description="Formyl transferase C-terminal" evidence="10">
    <location>
        <begin position="224"/>
        <end position="325"/>
    </location>
</feature>
<dbReference type="InterPro" id="IPR005794">
    <property type="entry name" value="Fmt"/>
</dbReference>
<dbReference type="PANTHER" id="PTHR11138">
    <property type="entry name" value="METHIONYL-TRNA FORMYLTRANSFERASE"/>
    <property type="match status" value="1"/>
</dbReference>
<dbReference type="EC" id="2.1.2.9" evidence="3 8"/>
<comment type="function">
    <text evidence="1 8">Attaches a formyl group to the free amino group of methionyl-tRNA(fMet). The formyl group appears to play a dual role in the initiator identity of N-formylmethionyl-tRNA by promoting its recognition by IF2 and preventing the misappropriation of this tRNA by the elongation apparatus.</text>
</comment>
<evidence type="ECO:0000256" key="1">
    <source>
        <dbReference type="ARBA" id="ARBA00002606"/>
    </source>
</evidence>
<evidence type="ECO:0000256" key="7">
    <source>
        <dbReference type="ARBA" id="ARBA00048558"/>
    </source>
</evidence>
<dbReference type="PANTHER" id="PTHR11138:SF5">
    <property type="entry name" value="METHIONYL-TRNA FORMYLTRANSFERASE, MITOCHONDRIAL"/>
    <property type="match status" value="1"/>
</dbReference>
<name>A0A448GV26_9GAMM</name>
<dbReference type="Pfam" id="PF00551">
    <property type="entry name" value="Formyl_trans_N"/>
    <property type="match status" value="1"/>
</dbReference>
<evidence type="ECO:0000256" key="2">
    <source>
        <dbReference type="ARBA" id="ARBA00010699"/>
    </source>
</evidence>
<dbReference type="AlphaFoldDB" id="A0A448GV26"/>
<dbReference type="InterPro" id="IPR044135">
    <property type="entry name" value="Met-tRNA-FMT_C"/>
</dbReference>
<comment type="catalytic activity">
    <reaction evidence="7 8">
        <text>L-methionyl-tRNA(fMet) + (6R)-10-formyltetrahydrofolate = N-formyl-L-methionyl-tRNA(fMet) + (6S)-5,6,7,8-tetrahydrofolate + H(+)</text>
        <dbReference type="Rhea" id="RHEA:24380"/>
        <dbReference type="Rhea" id="RHEA-COMP:9952"/>
        <dbReference type="Rhea" id="RHEA-COMP:9953"/>
        <dbReference type="ChEBI" id="CHEBI:15378"/>
        <dbReference type="ChEBI" id="CHEBI:57453"/>
        <dbReference type="ChEBI" id="CHEBI:78530"/>
        <dbReference type="ChEBI" id="CHEBI:78844"/>
        <dbReference type="ChEBI" id="CHEBI:195366"/>
        <dbReference type="EC" id="2.1.2.9"/>
    </reaction>
</comment>
<dbReference type="InterPro" id="IPR005793">
    <property type="entry name" value="Formyl_trans_C"/>
</dbReference>
<dbReference type="Proteomes" id="UP000274100">
    <property type="component" value="Chromosome"/>
</dbReference>
<dbReference type="HAMAP" id="MF_00182">
    <property type="entry name" value="Formyl_trans"/>
    <property type="match status" value="1"/>
</dbReference>
<dbReference type="NCBIfam" id="TIGR00460">
    <property type="entry name" value="fmt"/>
    <property type="match status" value="1"/>
</dbReference>
<dbReference type="SUPFAM" id="SSF50486">
    <property type="entry name" value="FMT C-terminal domain-like"/>
    <property type="match status" value="1"/>
</dbReference>
<dbReference type="InterPro" id="IPR036477">
    <property type="entry name" value="Formyl_transf_N_sf"/>
</dbReference>
<feature type="domain" description="Formyl transferase N-terminal" evidence="9">
    <location>
        <begin position="9"/>
        <end position="201"/>
    </location>
</feature>
<dbReference type="InterPro" id="IPR037022">
    <property type="entry name" value="Formyl_trans_C_sf"/>
</dbReference>
<dbReference type="EMBL" id="LR134343">
    <property type="protein sequence ID" value="VEG12585.1"/>
    <property type="molecule type" value="Genomic_DNA"/>
</dbReference>
<sequence>MIQGDKRLRVVFAGTPEFAATSLQRLIEQQSILNIEIVAVYTQPDRKSGRGQKITASAVKKVAIANNIPVEQPVSFSLKYNPEQGVSGKVSRETLEKYRPDVMVVAAYGLILPLGVLGIPKFGCLNIHASLLPRWRGAAPIQRAILAGDTLTGITIMQMNQGLDTGDMLYKNICPITDMDTAQTLHDKLALLGADAIITVLQDLPNYQKKAEKQMDNEATYAEKIHSTEGQINWQDSAENIHRQIRALNAYSYLHDERIKVLAAQSIKQDQVTTEPAAKIVSVGKKAILVSCGTSDDGMKRLINLTVLQWAGAKPLNTEQIANSNKINDGDYFEMVD</sequence>
<organism evidence="11 12">
    <name type="scientific">Moraxella cuniculi</name>
    <dbReference type="NCBI Taxonomy" id="34061"/>
    <lineage>
        <taxon>Bacteria</taxon>
        <taxon>Pseudomonadati</taxon>
        <taxon>Pseudomonadota</taxon>
        <taxon>Gammaproteobacteria</taxon>
        <taxon>Moraxellales</taxon>
        <taxon>Moraxellaceae</taxon>
        <taxon>Moraxella</taxon>
    </lineage>
</organism>
<dbReference type="Pfam" id="PF02911">
    <property type="entry name" value="Formyl_trans_C"/>
    <property type="match status" value="1"/>
</dbReference>
<evidence type="ECO:0000259" key="9">
    <source>
        <dbReference type="Pfam" id="PF00551"/>
    </source>
</evidence>
<comment type="similarity">
    <text evidence="2 8">Belongs to the Fmt family.</text>
</comment>
<evidence type="ECO:0000256" key="5">
    <source>
        <dbReference type="ARBA" id="ARBA00022679"/>
    </source>
</evidence>
<evidence type="ECO:0000256" key="6">
    <source>
        <dbReference type="ARBA" id="ARBA00022917"/>
    </source>
</evidence>
<keyword evidence="5 8" id="KW-0808">Transferase</keyword>
<dbReference type="CDD" id="cd08646">
    <property type="entry name" value="FMT_core_Met-tRNA-FMT_N"/>
    <property type="match status" value="1"/>
</dbReference>
<dbReference type="KEGG" id="mcun:NCTC10297_00513"/>
<keyword evidence="6 8" id="KW-0648">Protein biosynthesis</keyword>
<evidence type="ECO:0000313" key="12">
    <source>
        <dbReference type="Proteomes" id="UP000274100"/>
    </source>
</evidence>
<dbReference type="InterPro" id="IPR011034">
    <property type="entry name" value="Formyl_transferase-like_C_sf"/>
</dbReference>
<reference evidence="11 12" key="1">
    <citation type="submission" date="2018-12" db="EMBL/GenBank/DDBJ databases">
        <authorList>
            <consortium name="Pathogen Informatics"/>
        </authorList>
    </citation>
    <scope>NUCLEOTIDE SEQUENCE [LARGE SCALE GENOMIC DNA]</scope>
    <source>
        <strain evidence="11 12">NCTC10297</strain>
    </source>
</reference>
<dbReference type="GO" id="GO:0004479">
    <property type="term" value="F:methionyl-tRNA formyltransferase activity"/>
    <property type="evidence" value="ECO:0007669"/>
    <property type="project" value="UniProtKB-UniRule"/>
</dbReference>
<dbReference type="GO" id="GO:0005829">
    <property type="term" value="C:cytosol"/>
    <property type="evidence" value="ECO:0007669"/>
    <property type="project" value="TreeGrafter"/>
</dbReference>
<evidence type="ECO:0000256" key="3">
    <source>
        <dbReference type="ARBA" id="ARBA00012261"/>
    </source>
</evidence>
<dbReference type="CDD" id="cd08704">
    <property type="entry name" value="Met_tRNA_FMT_C"/>
    <property type="match status" value="1"/>
</dbReference>
<evidence type="ECO:0000259" key="10">
    <source>
        <dbReference type="Pfam" id="PF02911"/>
    </source>
</evidence>
<gene>
    <name evidence="8 11" type="primary">fmt</name>
    <name evidence="11" type="ORF">NCTC10297_00513</name>
</gene>
<dbReference type="Gene3D" id="3.10.25.10">
    <property type="entry name" value="Formyl transferase, C-terminal domain"/>
    <property type="match status" value="1"/>
</dbReference>
<feature type="binding site" evidence="8">
    <location>
        <begin position="130"/>
        <end position="133"/>
    </location>
    <ligand>
        <name>(6S)-5,6,7,8-tetrahydrofolate</name>
        <dbReference type="ChEBI" id="CHEBI:57453"/>
    </ligand>
</feature>
<accession>A0A448GV26</accession>
<dbReference type="Gene3D" id="3.40.50.170">
    <property type="entry name" value="Formyl transferase, N-terminal domain"/>
    <property type="match status" value="1"/>
</dbReference>
<dbReference type="InterPro" id="IPR041711">
    <property type="entry name" value="Met-tRNA-FMT_N"/>
</dbReference>
<evidence type="ECO:0000256" key="8">
    <source>
        <dbReference type="HAMAP-Rule" id="MF_00182"/>
    </source>
</evidence>
<protein>
    <recommendedName>
        <fullName evidence="4 8">Methionyl-tRNA formyltransferase</fullName>
        <ecNumber evidence="3 8">2.1.2.9</ecNumber>
    </recommendedName>
</protein>
<dbReference type="InterPro" id="IPR002376">
    <property type="entry name" value="Formyl_transf_N"/>
</dbReference>